<evidence type="ECO:0000256" key="8">
    <source>
        <dbReference type="ARBA" id="ARBA00048090"/>
    </source>
</evidence>
<keyword evidence="4 9" id="KW-0808">Transferase</keyword>
<dbReference type="PANTHER" id="PTHR43442">
    <property type="entry name" value="GLUCONOKINASE-RELATED"/>
    <property type="match status" value="1"/>
</dbReference>
<keyword evidence="7 9" id="KW-0067">ATP-binding</keyword>
<dbReference type="EC" id="2.7.1.12" evidence="3 9"/>
<dbReference type="Pfam" id="PF13671">
    <property type="entry name" value="AAA_33"/>
    <property type="match status" value="1"/>
</dbReference>
<dbReference type="InterPro" id="IPR006001">
    <property type="entry name" value="Therm_gnt_kin"/>
</dbReference>
<dbReference type="PANTHER" id="PTHR43442:SF3">
    <property type="entry name" value="GLUCONOKINASE-RELATED"/>
    <property type="match status" value="1"/>
</dbReference>
<evidence type="ECO:0000256" key="6">
    <source>
        <dbReference type="ARBA" id="ARBA00022777"/>
    </source>
</evidence>
<evidence type="ECO:0000256" key="9">
    <source>
        <dbReference type="RuleBase" id="RU363066"/>
    </source>
</evidence>
<gene>
    <name evidence="10" type="ORF">AACH11_23890</name>
</gene>
<evidence type="ECO:0000256" key="4">
    <source>
        <dbReference type="ARBA" id="ARBA00022679"/>
    </source>
</evidence>
<dbReference type="Gene3D" id="3.40.50.300">
    <property type="entry name" value="P-loop containing nucleotide triphosphate hydrolases"/>
    <property type="match status" value="1"/>
</dbReference>
<accession>A0ABU9BH14</accession>
<evidence type="ECO:0000256" key="2">
    <source>
        <dbReference type="ARBA" id="ARBA00008420"/>
    </source>
</evidence>
<dbReference type="RefSeq" id="WP_341376800.1">
    <property type="nucleotide sequence ID" value="NZ_JBBUTF010000036.1"/>
</dbReference>
<protein>
    <recommendedName>
        <fullName evidence="3 9">Gluconokinase</fullName>
        <ecNumber evidence="3 9">2.7.1.12</ecNumber>
    </recommendedName>
</protein>
<dbReference type="InterPro" id="IPR027417">
    <property type="entry name" value="P-loop_NTPase"/>
</dbReference>
<name>A0ABU9BH14_9BURK</name>
<comment type="catalytic activity">
    <reaction evidence="8 9">
        <text>D-gluconate + ATP = 6-phospho-D-gluconate + ADP + H(+)</text>
        <dbReference type="Rhea" id="RHEA:19433"/>
        <dbReference type="ChEBI" id="CHEBI:15378"/>
        <dbReference type="ChEBI" id="CHEBI:18391"/>
        <dbReference type="ChEBI" id="CHEBI:30616"/>
        <dbReference type="ChEBI" id="CHEBI:58759"/>
        <dbReference type="ChEBI" id="CHEBI:456216"/>
        <dbReference type="EC" id="2.7.1.12"/>
    </reaction>
</comment>
<reference evidence="10 11" key="1">
    <citation type="submission" date="2024-04" db="EMBL/GenBank/DDBJ databases">
        <title>Novel species of the genus Ideonella isolated from streams.</title>
        <authorList>
            <person name="Lu H."/>
        </authorList>
    </citation>
    <scope>NUCLEOTIDE SEQUENCE [LARGE SCALE GENOMIC DNA]</scope>
    <source>
        <strain evidence="10 11">BYS139W</strain>
    </source>
</reference>
<evidence type="ECO:0000256" key="1">
    <source>
        <dbReference type="ARBA" id="ARBA00004761"/>
    </source>
</evidence>
<evidence type="ECO:0000256" key="3">
    <source>
        <dbReference type="ARBA" id="ARBA00012054"/>
    </source>
</evidence>
<dbReference type="SUPFAM" id="SSF52540">
    <property type="entry name" value="P-loop containing nucleoside triphosphate hydrolases"/>
    <property type="match status" value="1"/>
</dbReference>
<comment type="pathway">
    <text evidence="1">Carbohydrate acid metabolism.</text>
</comment>
<comment type="caution">
    <text evidence="10">The sequence shown here is derived from an EMBL/GenBank/DDBJ whole genome shotgun (WGS) entry which is preliminary data.</text>
</comment>
<evidence type="ECO:0000313" key="10">
    <source>
        <dbReference type="EMBL" id="MEK8029011.1"/>
    </source>
</evidence>
<evidence type="ECO:0000256" key="7">
    <source>
        <dbReference type="ARBA" id="ARBA00022840"/>
    </source>
</evidence>
<organism evidence="10 11">
    <name type="scientific">Pseudaquabacterium rugosum</name>
    <dbReference type="NCBI Taxonomy" id="2984194"/>
    <lineage>
        <taxon>Bacteria</taxon>
        <taxon>Pseudomonadati</taxon>
        <taxon>Pseudomonadota</taxon>
        <taxon>Betaproteobacteria</taxon>
        <taxon>Burkholderiales</taxon>
        <taxon>Sphaerotilaceae</taxon>
        <taxon>Pseudaquabacterium</taxon>
    </lineage>
</organism>
<dbReference type="NCBIfam" id="TIGR01313">
    <property type="entry name" value="therm_gnt_kin"/>
    <property type="match status" value="1"/>
</dbReference>
<keyword evidence="5 9" id="KW-0547">Nucleotide-binding</keyword>
<dbReference type="Proteomes" id="UP001368500">
    <property type="component" value="Unassembled WGS sequence"/>
</dbReference>
<sequence length="199" mass="20707">MNSADPNRWPSLVVMGVAGCGKSSLGAALAQALDRPLIEGDDFHPPANVAKMRAGTPLTDADRSGWLDALGAALQAHAPAPRGDGRQAVLTCSALKAAYRQRLRAAVPGLAFVHLVLTPDEAKARVAHRGAHYFGPALVDSQFDALEPPAGEPRVLSLPATAPLTTLCETVQQWLATGLDDTASAAARPADGHAEELSR</sequence>
<dbReference type="CDD" id="cd02021">
    <property type="entry name" value="GntK"/>
    <property type="match status" value="1"/>
</dbReference>
<keyword evidence="6 9" id="KW-0418">Kinase</keyword>
<evidence type="ECO:0000256" key="5">
    <source>
        <dbReference type="ARBA" id="ARBA00022741"/>
    </source>
</evidence>
<proteinExistence type="inferred from homology"/>
<comment type="similarity">
    <text evidence="2 9">Belongs to the gluconokinase GntK/GntV family.</text>
</comment>
<dbReference type="EMBL" id="JBBUTF010000036">
    <property type="protein sequence ID" value="MEK8029011.1"/>
    <property type="molecule type" value="Genomic_DNA"/>
</dbReference>
<evidence type="ECO:0000313" key="11">
    <source>
        <dbReference type="Proteomes" id="UP001368500"/>
    </source>
</evidence>
<keyword evidence="11" id="KW-1185">Reference proteome</keyword>
<dbReference type="GO" id="GO:0046316">
    <property type="term" value="F:gluconokinase activity"/>
    <property type="evidence" value="ECO:0007669"/>
    <property type="project" value="UniProtKB-EC"/>
</dbReference>